<dbReference type="EMBL" id="KZ303309">
    <property type="protein sequence ID" value="PFH44575.1"/>
    <property type="molecule type" value="Genomic_DNA"/>
</dbReference>
<organism evidence="1 2">
    <name type="scientific">Amanita thiersii Skay4041</name>
    <dbReference type="NCBI Taxonomy" id="703135"/>
    <lineage>
        <taxon>Eukaryota</taxon>
        <taxon>Fungi</taxon>
        <taxon>Dikarya</taxon>
        <taxon>Basidiomycota</taxon>
        <taxon>Agaricomycotina</taxon>
        <taxon>Agaricomycetes</taxon>
        <taxon>Agaricomycetidae</taxon>
        <taxon>Agaricales</taxon>
        <taxon>Pluteineae</taxon>
        <taxon>Amanitaceae</taxon>
        <taxon>Amanita</taxon>
    </lineage>
</organism>
<gene>
    <name evidence="1" type="ORF">AMATHDRAFT_11464</name>
</gene>
<name>A0A2A9N5R1_9AGAR</name>
<reference evidence="1 2" key="1">
    <citation type="submission" date="2014-02" db="EMBL/GenBank/DDBJ databases">
        <title>Transposable element dynamics among asymbiotic and ectomycorrhizal Amanita fungi.</title>
        <authorList>
            <consortium name="DOE Joint Genome Institute"/>
            <person name="Hess J."/>
            <person name="Skrede I."/>
            <person name="Wolfe B."/>
            <person name="LaButti K."/>
            <person name="Ohm R.A."/>
            <person name="Grigoriev I.V."/>
            <person name="Pringle A."/>
        </authorList>
    </citation>
    <scope>NUCLEOTIDE SEQUENCE [LARGE SCALE GENOMIC DNA]</scope>
    <source>
        <strain evidence="1 2">SKay4041</strain>
    </source>
</reference>
<sequence length="55" mass="6189">MLAKKARNNKVELSICIKAQNARNKECQEIRHAQWAINLLSAPNATGRWLSPKSS</sequence>
<accession>A0A2A9N5R1</accession>
<evidence type="ECO:0000313" key="2">
    <source>
        <dbReference type="Proteomes" id="UP000242287"/>
    </source>
</evidence>
<keyword evidence="2" id="KW-1185">Reference proteome</keyword>
<evidence type="ECO:0000313" key="1">
    <source>
        <dbReference type="EMBL" id="PFH44575.1"/>
    </source>
</evidence>
<dbReference type="Proteomes" id="UP000242287">
    <property type="component" value="Unassembled WGS sequence"/>
</dbReference>
<proteinExistence type="predicted"/>
<protein>
    <submittedName>
        <fullName evidence="1">Uncharacterized protein</fullName>
    </submittedName>
</protein>
<dbReference type="AlphaFoldDB" id="A0A2A9N5R1"/>